<dbReference type="CDD" id="cd05794">
    <property type="entry name" value="S1_EF-P_repeat_2"/>
    <property type="match status" value="1"/>
</dbReference>
<comment type="similarity">
    <text evidence="1 2">Belongs to the elongation factor P family.</text>
</comment>
<dbReference type="PIRSF" id="PIRSF005901">
    <property type="entry name" value="EF-P"/>
    <property type="match status" value="1"/>
</dbReference>
<dbReference type="InterPro" id="IPR020599">
    <property type="entry name" value="Transl_elong_fac_P/YeiP"/>
</dbReference>
<dbReference type="InterPro" id="IPR012340">
    <property type="entry name" value="NA-bd_OB-fold"/>
</dbReference>
<protein>
    <recommendedName>
        <fullName evidence="2">Elongation factor P-like protein</fullName>
    </recommendedName>
</protein>
<proteinExistence type="inferred from homology"/>
<dbReference type="PANTHER" id="PTHR30053">
    <property type="entry name" value="ELONGATION FACTOR P"/>
    <property type="match status" value="1"/>
</dbReference>
<dbReference type="Proteomes" id="UP000027219">
    <property type="component" value="Unassembled WGS sequence"/>
</dbReference>
<evidence type="ECO:0000256" key="2">
    <source>
        <dbReference type="HAMAP-Rule" id="MF_00646"/>
    </source>
</evidence>
<dbReference type="SMART" id="SM01185">
    <property type="entry name" value="EFP"/>
    <property type="match status" value="1"/>
</dbReference>
<dbReference type="Proteomes" id="UP000326687">
    <property type="component" value="Unassembled WGS sequence"/>
</dbReference>
<dbReference type="PANTHER" id="PTHR30053:SF14">
    <property type="entry name" value="TRANSLATION ELONGATION FACTOR KOW-LIKE DOMAIN-CONTAINING PROTEIN"/>
    <property type="match status" value="1"/>
</dbReference>
<evidence type="ECO:0000259" key="4">
    <source>
        <dbReference type="SMART" id="SM01185"/>
    </source>
</evidence>
<keyword evidence="7" id="KW-0648">Protein biosynthesis</keyword>
<dbReference type="NCBIfam" id="TIGR02178">
    <property type="entry name" value="yeiP"/>
    <property type="match status" value="1"/>
</dbReference>
<comment type="caution">
    <text evidence="7">The sequence shown here is derived from an EMBL/GenBank/DDBJ whole genome shotgun (WGS) entry which is preliminary data.</text>
</comment>
<keyword evidence="8" id="KW-1185">Reference proteome</keyword>
<evidence type="ECO:0000313" key="7">
    <source>
        <dbReference type="EMBL" id="KDN30282.1"/>
    </source>
</evidence>
<evidence type="ECO:0000259" key="3">
    <source>
        <dbReference type="SMART" id="SM00841"/>
    </source>
</evidence>
<dbReference type="Pfam" id="PF08207">
    <property type="entry name" value="EFP_N"/>
    <property type="match status" value="1"/>
</dbReference>
<evidence type="ECO:0000256" key="1">
    <source>
        <dbReference type="ARBA" id="ARBA00009479"/>
    </source>
</evidence>
<dbReference type="GO" id="GO:0043043">
    <property type="term" value="P:peptide biosynthetic process"/>
    <property type="evidence" value="ECO:0007669"/>
    <property type="project" value="InterPro"/>
</dbReference>
<feature type="domain" description="Translation elongation factor P/YeiP central" evidence="4">
    <location>
        <begin position="69"/>
        <end position="124"/>
    </location>
</feature>
<dbReference type="CDD" id="cd04470">
    <property type="entry name" value="S1_EF-P_repeat_1"/>
    <property type="match status" value="1"/>
</dbReference>
<dbReference type="InterPro" id="IPR013185">
    <property type="entry name" value="Transl_elong_KOW-like"/>
</dbReference>
<feature type="domain" description="Elongation factor P C-terminal" evidence="3">
    <location>
        <begin position="132"/>
        <end position="187"/>
    </location>
</feature>
<evidence type="ECO:0000313" key="9">
    <source>
        <dbReference type="Proteomes" id="UP000326687"/>
    </source>
</evidence>
<dbReference type="EMBL" id="VXDD01000001">
    <property type="protein sequence ID" value="KAB0303953.1"/>
    <property type="molecule type" value="Genomic_DNA"/>
</dbReference>
<dbReference type="Gene3D" id="2.30.30.30">
    <property type="match status" value="1"/>
</dbReference>
<dbReference type="InterPro" id="IPR011897">
    <property type="entry name" value="Transl_elong_p-like_YeiP"/>
</dbReference>
<dbReference type="NCBIfam" id="NF001810">
    <property type="entry name" value="PRK00529.1"/>
    <property type="match status" value="1"/>
</dbReference>
<dbReference type="Pfam" id="PF09285">
    <property type="entry name" value="Elong-fact-P_C"/>
    <property type="match status" value="1"/>
</dbReference>
<dbReference type="FunFam" id="2.40.50.140:FF:000004">
    <property type="entry name" value="Elongation factor P"/>
    <property type="match status" value="1"/>
</dbReference>
<reference evidence="7 8" key="1">
    <citation type="submission" date="2014-02" db="EMBL/GenBank/DDBJ databases">
        <title>Vibrio fortis Dalian14 Genome Sequencing.</title>
        <authorList>
            <person name="Wang Y."/>
            <person name="Song L."/>
            <person name="Liu G."/>
            <person name="Ding J."/>
        </authorList>
    </citation>
    <scope>NUCLEOTIDE SEQUENCE [LARGE SCALE GENOMIC DNA]</scope>
    <source>
        <strain evidence="7 8">Dalian14</strain>
    </source>
</reference>
<dbReference type="OrthoDB" id="5599402at2"/>
<reference evidence="5 10" key="3">
    <citation type="submission" date="2019-09" db="EMBL/GenBank/DDBJ databases">
        <title>Whole genome sequence of Vibrio fortis.</title>
        <authorList>
            <person name="Das S.K."/>
        </authorList>
    </citation>
    <scope>NUCLEOTIDE SEQUENCE [LARGE SCALE GENOMIC DNA]</scope>
    <source>
        <strain evidence="5 10">AN60</strain>
    </source>
</reference>
<dbReference type="InterPro" id="IPR001059">
    <property type="entry name" value="Transl_elong_P/YeiP_cen"/>
</dbReference>
<dbReference type="Gene3D" id="2.40.50.140">
    <property type="entry name" value="Nucleic acid-binding proteins"/>
    <property type="match status" value="2"/>
</dbReference>
<dbReference type="InterPro" id="IPR013852">
    <property type="entry name" value="Transl_elong_P/YeiP_CS"/>
</dbReference>
<sequence length="189" mass="20927">MPRASEIKKGFAIDVDGKTLLVKDIEITTPGGRGGQKIYRFRGNDVATGVKAEVRHKADEIVETIDVTKRAVMFSYVDGNEYIFMDNEDYTQYIFNGEMIEDELLFINEETQGMYAILIDGNAATLELPTSVELVIEETDPSIKGASASARTKPARFATGLTVQVPEYIATGDKVVINTAERKYMNRAS</sequence>
<dbReference type="RefSeq" id="WP_032549304.1">
    <property type="nucleotide sequence ID" value="NZ_BTGL01000004.1"/>
</dbReference>
<dbReference type="InterPro" id="IPR014722">
    <property type="entry name" value="Rib_uL2_dom2"/>
</dbReference>
<dbReference type="SUPFAM" id="SSF50104">
    <property type="entry name" value="Translation proteins SH3-like domain"/>
    <property type="match status" value="1"/>
</dbReference>
<keyword evidence="7" id="KW-0251">Elongation factor</keyword>
<dbReference type="STRING" id="212667.VFDL14_06020"/>
<dbReference type="GO" id="GO:0005829">
    <property type="term" value="C:cytosol"/>
    <property type="evidence" value="ECO:0007669"/>
    <property type="project" value="UniProtKB-ARBA"/>
</dbReference>
<dbReference type="AlphaFoldDB" id="A0A066UWP3"/>
<dbReference type="EMBL" id="VWSE01000008">
    <property type="protein sequence ID" value="KAB0286759.1"/>
    <property type="molecule type" value="Genomic_DNA"/>
</dbReference>
<dbReference type="InterPro" id="IPR008991">
    <property type="entry name" value="Translation_prot_SH3-like_sf"/>
</dbReference>
<dbReference type="NCBIfam" id="NF003392">
    <property type="entry name" value="PRK04542.1"/>
    <property type="match status" value="1"/>
</dbReference>
<dbReference type="SMART" id="SM00841">
    <property type="entry name" value="Elong-fact-P_C"/>
    <property type="match status" value="1"/>
</dbReference>
<evidence type="ECO:0000313" key="5">
    <source>
        <dbReference type="EMBL" id="KAB0286759.1"/>
    </source>
</evidence>
<gene>
    <name evidence="5" type="primary">yeiP</name>
    <name evidence="5" type="ORF">F2P58_19125</name>
    <name evidence="6" type="ORF">F2Z80_08410</name>
    <name evidence="7" type="ORF">VFDL14_06020</name>
</gene>
<dbReference type="PROSITE" id="PS01275">
    <property type="entry name" value="EFP"/>
    <property type="match status" value="1"/>
</dbReference>
<dbReference type="GO" id="GO:0003746">
    <property type="term" value="F:translation elongation factor activity"/>
    <property type="evidence" value="ECO:0007669"/>
    <property type="project" value="UniProtKB-UniRule"/>
</dbReference>
<dbReference type="EMBL" id="JFFR01000002">
    <property type="protein sequence ID" value="KDN30282.1"/>
    <property type="molecule type" value="Genomic_DNA"/>
</dbReference>
<dbReference type="HAMAP" id="MF_00646">
    <property type="entry name" value="EFP"/>
    <property type="match status" value="1"/>
</dbReference>
<dbReference type="InterPro" id="IPR015365">
    <property type="entry name" value="Elong-fact-P_C"/>
</dbReference>
<evidence type="ECO:0000313" key="10">
    <source>
        <dbReference type="Proteomes" id="UP000326789"/>
    </source>
</evidence>
<reference evidence="6 9" key="2">
    <citation type="submission" date="2019-09" db="EMBL/GenBank/DDBJ databases">
        <title>Vibrio Fortis S7-72.</title>
        <authorList>
            <person name="Das S.K."/>
        </authorList>
    </citation>
    <scope>NUCLEOTIDE SEQUENCE [LARGE SCALE GENOMIC DNA]</scope>
    <source>
        <strain evidence="6 9">S7-72</strain>
    </source>
</reference>
<dbReference type="Proteomes" id="UP000326789">
    <property type="component" value="Unassembled WGS sequence"/>
</dbReference>
<evidence type="ECO:0000313" key="6">
    <source>
        <dbReference type="EMBL" id="KAB0303953.1"/>
    </source>
</evidence>
<accession>A0A066UWP3</accession>
<name>A0A066UWP3_9VIBR</name>
<evidence type="ECO:0000313" key="8">
    <source>
        <dbReference type="Proteomes" id="UP000027219"/>
    </source>
</evidence>
<dbReference type="SUPFAM" id="SSF50249">
    <property type="entry name" value="Nucleic acid-binding proteins"/>
    <property type="match status" value="2"/>
</dbReference>
<organism evidence="7 8">
    <name type="scientific">Vibrio fortis</name>
    <dbReference type="NCBI Taxonomy" id="212667"/>
    <lineage>
        <taxon>Bacteria</taxon>
        <taxon>Pseudomonadati</taxon>
        <taxon>Pseudomonadota</taxon>
        <taxon>Gammaproteobacteria</taxon>
        <taxon>Vibrionales</taxon>
        <taxon>Vibrionaceae</taxon>
        <taxon>Vibrio</taxon>
    </lineage>
</organism>
<dbReference type="Pfam" id="PF01132">
    <property type="entry name" value="EFP"/>
    <property type="match status" value="1"/>
</dbReference>